<dbReference type="EMBL" id="WOCE01000008">
    <property type="protein sequence ID" value="KAE9608978.1"/>
    <property type="molecule type" value="Genomic_DNA"/>
</dbReference>
<name>A0A6A4Q546_LUPAL</name>
<evidence type="ECO:0000313" key="2">
    <source>
        <dbReference type="EMBL" id="KAE9608978.1"/>
    </source>
</evidence>
<evidence type="ECO:0000256" key="1">
    <source>
        <dbReference type="SAM" id="MobiDB-lite"/>
    </source>
</evidence>
<feature type="compositionally biased region" description="Acidic residues" evidence="1">
    <location>
        <begin position="1"/>
        <end position="16"/>
    </location>
</feature>
<proteinExistence type="predicted"/>
<keyword evidence="3" id="KW-1185">Reference proteome</keyword>
<feature type="region of interest" description="Disordered" evidence="1">
    <location>
        <begin position="1"/>
        <end position="53"/>
    </location>
</feature>
<protein>
    <submittedName>
        <fullName evidence="2">Uncharacterized protein</fullName>
    </submittedName>
</protein>
<reference evidence="3" key="1">
    <citation type="journal article" date="2020" name="Nat. Commun.">
        <title>Genome sequence of the cluster root forming white lupin.</title>
        <authorList>
            <person name="Hufnagel B."/>
            <person name="Marques A."/>
            <person name="Soriano A."/>
            <person name="Marques L."/>
            <person name="Divol F."/>
            <person name="Doumas P."/>
            <person name="Sallet E."/>
            <person name="Mancinotti D."/>
            <person name="Carrere S."/>
            <person name="Marande W."/>
            <person name="Arribat S."/>
            <person name="Keller J."/>
            <person name="Huneau C."/>
            <person name="Blein T."/>
            <person name="Aime D."/>
            <person name="Laguerre M."/>
            <person name="Taylor J."/>
            <person name="Schubert V."/>
            <person name="Nelson M."/>
            <person name="Geu-Flores F."/>
            <person name="Crespi M."/>
            <person name="Gallardo-Guerrero K."/>
            <person name="Delaux P.-M."/>
            <person name="Salse J."/>
            <person name="Berges H."/>
            <person name="Guyot R."/>
            <person name="Gouzy J."/>
            <person name="Peret B."/>
        </authorList>
    </citation>
    <scope>NUCLEOTIDE SEQUENCE [LARGE SCALE GENOMIC DNA]</scope>
    <source>
        <strain evidence="3">cv. Amiga</strain>
    </source>
</reference>
<dbReference type="AlphaFoldDB" id="A0A6A4Q546"/>
<dbReference type="Proteomes" id="UP000447434">
    <property type="component" value="Chromosome 8"/>
</dbReference>
<evidence type="ECO:0000313" key="3">
    <source>
        <dbReference type="Proteomes" id="UP000447434"/>
    </source>
</evidence>
<comment type="caution">
    <text evidence="2">The sequence shown here is derived from an EMBL/GenBank/DDBJ whole genome shotgun (WGS) entry which is preliminary data.</text>
</comment>
<organism evidence="2 3">
    <name type="scientific">Lupinus albus</name>
    <name type="common">White lupine</name>
    <name type="synonym">Lupinus termis</name>
    <dbReference type="NCBI Taxonomy" id="3870"/>
    <lineage>
        <taxon>Eukaryota</taxon>
        <taxon>Viridiplantae</taxon>
        <taxon>Streptophyta</taxon>
        <taxon>Embryophyta</taxon>
        <taxon>Tracheophyta</taxon>
        <taxon>Spermatophyta</taxon>
        <taxon>Magnoliopsida</taxon>
        <taxon>eudicotyledons</taxon>
        <taxon>Gunneridae</taxon>
        <taxon>Pentapetalae</taxon>
        <taxon>rosids</taxon>
        <taxon>fabids</taxon>
        <taxon>Fabales</taxon>
        <taxon>Fabaceae</taxon>
        <taxon>Papilionoideae</taxon>
        <taxon>50 kb inversion clade</taxon>
        <taxon>genistoids sensu lato</taxon>
        <taxon>core genistoids</taxon>
        <taxon>Genisteae</taxon>
        <taxon>Lupinus</taxon>
    </lineage>
</organism>
<sequence>MDDEDDEDDDDEEEDVPQLVRGGTRQPTQPSLRVQPPRRKRPPPCGTSSHRRH</sequence>
<gene>
    <name evidence="2" type="ORF">Lalb_Chr08g0241381</name>
</gene>
<accession>A0A6A4Q546</accession>